<dbReference type="Proteomes" id="UP000735302">
    <property type="component" value="Unassembled WGS sequence"/>
</dbReference>
<dbReference type="AlphaFoldDB" id="A0AAV4C8F4"/>
<gene>
    <name evidence="2" type="ORF">PoB_005412100</name>
</gene>
<evidence type="ECO:0000313" key="2">
    <source>
        <dbReference type="EMBL" id="GFO27616.1"/>
    </source>
</evidence>
<protein>
    <submittedName>
        <fullName evidence="2">Uncharacterized protein</fullName>
    </submittedName>
</protein>
<accession>A0AAV4C8F4</accession>
<keyword evidence="3" id="KW-1185">Reference proteome</keyword>
<keyword evidence="1" id="KW-0812">Transmembrane</keyword>
<feature type="transmembrane region" description="Helical" evidence="1">
    <location>
        <begin position="105"/>
        <end position="132"/>
    </location>
</feature>
<feature type="transmembrane region" description="Helical" evidence="1">
    <location>
        <begin position="66"/>
        <end position="99"/>
    </location>
</feature>
<organism evidence="2 3">
    <name type="scientific">Plakobranchus ocellatus</name>
    <dbReference type="NCBI Taxonomy" id="259542"/>
    <lineage>
        <taxon>Eukaryota</taxon>
        <taxon>Metazoa</taxon>
        <taxon>Spiralia</taxon>
        <taxon>Lophotrochozoa</taxon>
        <taxon>Mollusca</taxon>
        <taxon>Gastropoda</taxon>
        <taxon>Heterobranchia</taxon>
        <taxon>Euthyneura</taxon>
        <taxon>Panpulmonata</taxon>
        <taxon>Sacoglossa</taxon>
        <taxon>Placobranchoidea</taxon>
        <taxon>Plakobranchidae</taxon>
        <taxon>Plakobranchus</taxon>
    </lineage>
</organism>
<sequence>MTAEEGKSTRPSGLRYLVTQDGYVAGGIIDDRGVTVSESNRILDISFVAEDVVRGVAVIETAGHLLLLLVLLLLLLLLVLLHLVLLLLVLLLLVLLLLLLLLLMLLHLVLLLLVLLLLVLLLLLLLLVLLLLPIDPRLRSGSPLVLPEYSPGNGVSMLAFQDEFQSYRLALTKCKVTLHYKPGKFVGVYSHNYSSSYRYNLNDLCGDCDGTRNEVDAKLPPEMLGNVRSLKERDAAMLYMTSAHISGGPKYVQLVIFQKSN</sequence>
<keyword evidence="1" id="KW-0472">Membrane</keyword>
<evidence type="ECO:0000313" key="3">
    <source>
        <dbReference type="Proteomes" id="UP000735302"/>
    </source>
</evidence>
<proteinExistence type="predicted"/>
<dbReference type="EMBL" id="BLXT01005934">
    <property type="protein sequence ID" value="GFO27616.1"/>
    <property type="molecule type" value="Genomic_DNA"/>
</dbReference>
<name>A0AAV4C8F4_9GAST</name>
<keyword evidence="1" id="KW-1133">Transmembrane helix</keyword>
<reference evidence="2 3" key="1">
    <citation type="journal article" date="2021" name="Elife">
        <title>Chloroplast acquisition without the gene transfer in kleptoplastic sea slugs, Plakobranchus ocellatus.</title>
        <authorList>
            <person name="Maeda T."/>
            <person name="Takahashi S."/>
            <person name="Yoshida T."/>
            <person name="Shimamura S."/>
            <person name="Takaki Y."/>
            <person name="Nagai Y."/>
            <person name="Toyoda A."/>
            <person name="Suzuki Y."/>
            <person name="Arimoto A."/>
            <person name="Ishii H."/>
            <person name="Satoh N."/>
            <person name="Nishiyama T."/>
            <person name="Hasebe M."/>
            <person name="Maruyama T."/>
            <person name="Minagawa J."/>
            <person name="Obokata J."/>
            <person name="Shigenobu S."/>
        </authorList>
    </citation>
    <scope>NUCLEOTIDE SEQUENCE [LARGE SCALE GENOMIC DNA]</scope>
</reference>
<evidence type="ECO:0000256" key="1">
    <source>
        <dbReference type="SAM" id="Phobius"/>
    </source>
</evidence>
<comment type="caution">
    <text evidence="2">The sequence shown here is derived from an EMBL/GenBank/DDBJ whole genome shotgun (WGS) entry which is preliminary data.</text>
</comment>